<comment type="caution">
    <text evidence="2">The sequence shown here is derived from an EMBL/GenBank/DDBJ whole genome shotgun (WGS) entry which is preliminary data.</text>
</comment>
<dbReference type="OrthoDB" id="6397230at2"/>
<sequence length="675" mass="77962">MLKINRLRIEIKAKEKIFGFDERFFSGLNLIASDDNTRGKSSIIAMIYYCLGFEEIIGGRGEKVLTAAFKSVIEEGENVWPVLESGAYLEIFNGIEVITIFRAAKIENRDNRLISVYYSDMENIHRQDTLLDDMYVHMPNAATNKKGFHNFLETFLHIELPMVPASDEAIRKLYLQLIFSGMFIEQKHGWANILSGMPILGIKESKKRVIEFILDLDTLDNDRKKDQLRAEEDNIKKSWTTVVREIILLVERESCTITGLPPSPKILTDVDYSKIIIQKNNDHIGEYINDLTKDYEDLNALKPKIIDNFDELQIELSETEKTIREYEWDIVKLSDLLDKEHISIRRLENNLEIIETDISNNKDAARLRDLGSEIDLYTSRDLCPTCHQEIADTLLPLPNDMPIMNIDDNIRHLNAQRDMLKFAKLSHESNLDKIQNSINHMEESLYKLRSLAKSLRSDLYQTNDSFSEAIVYKRLSIESEINNLKRLIDFYLNNKVTFEKLSDRWKDHLEKKAALPENKYSEKDKVKLKHLQECLVDNLKKFGYRSVKNLNQVEISKENYLPAIEGFDMKFDSSASDNIRAIWAFTLSLLQTSLMDSGNHPGTLIFDEPAQHSIIVSDMKEFFNSIINNLSNSQVIIGITVKDSDTRKVVNELPEGKYNLIMVPNKAFQKIDKSL</sequence>
<accession>A0A559J075</accession>
<evidence type="ECO:0000256" key="1">
    <source>
        <dbReference type="SAM" id="Coils"/>
    </source>
</evidence>
<dbReference type="Proteomes" id="UP000318102">
    <property type="component" value="Unassembled WGS sequence"/>
</dbReference>
<dbReference type="AlphaFoldDB" id="A0A559J075"/>
<evidence type="ECO:0008006" key="4">
    <source>
        <dbReference type="Google" id="ProtNLM"/>
    </source>
</evidence>
<proteinExistence type="predicted"/>
<dbReference type="RefSeq" id="WP_144989591.1">
    <property type="nucleotide sequence ID" value="NZ_VNJK01000001.1"/>
</dbReference>
<evidence type="ECO:0000313" key="3">
    <source>
        <dbReference type="Proteomes" id="UP000318102"/>
    </source>
</evidence>
<keyword evidence="3" id="KW-1185">Reference proteome</keyword>
<gene>
    <name evidence="2" type="ORF">FPZ44_09500</name>
</gene>
<protein>
    <recommendedName>
        <fullName evidence="4">Rad50/SbcC-type AAA domain-containing protein</fullName>
    </recommendedName>
</protein>
<name>A0A559J075_9BACL</name>
<feature type="coiled-coil region" evidence="1">
    <location>
        <begin position="309"/>
        <end position="364"/>
    </location>
</feature>
<evidence type="ECO:0000313" key="2">
    <source>
        <dbReference type="EMBL" id="TVX93270.1"/>
    </source>
</evidence>
<reference evidence="2 3" key="1">
    <citation type="submission" date="2019-07" db="EMBL/GenBank/DDBJ databases">
        <authorList>
            <person name="Kim J."/>
        </authorList>
    </citation>
    <scope>NUCLEOTIDE SEQUENCE [LARGE SCALE GENOMIC DNA]</scope>
    <source>
        <strain evidence="2 3">N4</strain>
    </source>
</reference>
<dbReference type="EMBL" id="VNJK01000001">
    <property type="protein sequence ID" value="TVX93270.1"/>
    <property type="molecule type" value="Genomic_DNA"/>
</dbReference>
<keyword evidence="1" id="KW-0175">Coiled coil</keyword>
<organism evidence="2 3">
    <name type="scientific">Paenibacillus agilis</name>
    <dbReference type="NCBI Taxonomy" id="3020863"/>
    <lineage>
        <taxon>Bacteria</taxon>
        <taxon>Bacillati</taxon>
        <taxon>Bacillota</taxon>
        <taxon>Bacilli</taxon>
        <taxon>Bacillales</taxon>
        <taxon>Paenibacillaceae</taxon>
        <taxon>Paenibacillus</taxon>
    </lineage>
</organism>